<reference evidence="2 3" key="1">
    <citation type="journal article" date="2015" name="Int. J. Syst. Evol. Microbiol.">
        <title>Micromonospora costi sp. nov., isolated from a leaf of Costus speciosus.</title>
        <authorList>
            <person name="Thawai C."/>
        </authorList>
    </citation>
    <scope>NUCLEOTIDE SEQUENCE [LARGE SCALE GENOMIC DNA]</scope>
    <source>
        <strain evidence="2 3">CS1-12</strain>
    </source>
</reference>
<keyword evidence="3" id="KW-1185">Reference proteome</keyword>
<sequence length="92" mass="9616">MWGSRAATGRTGPRTSPRRADPASRRPVRARFTGEARRRGGGVPVRAAGRRPGPGSCRCGSGCGHAPSGCAARWPPAPCWSCSSRRTAAGWT</sequence>
<organism evidence="2 3">
    <name type="scientific">Micromonospora costi</name>
    <dbReference type="NCBI Taxonomy" id="1530042"/>
    <lineage>
        <taxon>Bacteria</taxon>
        <taxon>Bacillati</taxon>
        <taxon>Actinomycetota</taxon>
        <taxon>Actinomycetes</taxon>
        <taxon>Micromonosporales</taxon>
        <taxon>Micromonosporaceae</taxon>
        <taxon>Micromonospora</taxon>
    </lineage>
</organism>
<feature type="region of interest" description="Disordered" evidence="1">
    <location>
        <begin position="1"/>
        <end position="55"/>
    </location>
</feature>
<evidence type="ECO:0000256" key="1">
    <source>
        <dbReference type="SAM" id="MobiDB-lite"/>
    </source>
</evidence>
<dbReference type="EMBL" id="RBAN01000001">
    <property type="protein sequence ID" value="RKN57973.1"/>
    <property type="molecule type" value="Genomic_DNA"/>
</dbReference>
<comment type="caution">
    <text evidence="2">The sequence shown here is derived from an EMBL/GenBank/DDBJ whole genome shotgun (WGS) entry which is preliminary data.</text>
</comment>
<evidence type="ECO:0000313" key="3">
    <source>
        <dbReference type="Proteomes" id="UP000279968"/>
    </source>
</evidence>
<dbReference type="Proteomes" id="UP000279968">
    <property type="component" value="Unassembled WGS sequence"/>
</dbReference>
<evidence type="ECO:0000313" key="2">
    <source>
        <dbReference type="EMBL" id="RKN57973.1"/>
    </source>
</evidence>
<feature type="compositionally biased region" description="Low complexity" evidence="1">
    <location>
        <begin position="44"/>
        <end position="55"/>
    </location>
</feature>
<gene>
    <name evidence="2" type="ORF">D7193_05040</name>
</gene>
<accession>A0A3B0AC18</accession>
<proteinExistence type="predicted"/>
<name>A0A3B0AC18_9ACTN</name>
<protein>
    <submittedName>
        <fullName evidence="2">Uncharacterized protein</fullName>
    </submittedName>
</protein>
<dbReference type="AlphaFoldDB" id="A0A3B0AC18"/>